<dbReference type="STRING" id="538381.GCA_001696535_02651"/>
<gene>
    <name evidence="7" type="ORF">SAMN05421512_106123</name>
</gene>
<dbReference type="GO" id="GO:0003677">
    <property type="term" value="F:DNA binding"/>
    <property type="evidence" value="ECO:0007669"/>
    <property type="project" value="InterPro"/>
</dbReference>
<dbReference type="Pfam" id="PF04542">
    <property type="entry name" value="Sigma70_r2"/>
    <property type="match status" value="1"/>
</dbReference>
<dbReference type="InterPro" id="IPR039425">
    <property type="entry name" value="RNA_pol_sigma-70-like"/>
</dbReference>
<keyword evidence="8" id="KW-1185">Reference proteome</keyword>
<evidence type="ECO:0000256" key="3">
    <source>
        <dbReference type="ARBA" id="ARBA00023082"/>
    </source>
</evidence>
<dbReference type="InterPro" id="IPR007627">
    <property type="entry name" value="RNA_pol_sigma70_r2"/>
</dbReference>
<feature type="domain" description="RNA polymerase sigma-70 region 2" evidence="5">
    <location>
        <begin position="23"/>
        <end position="89"/>
    </location>
</feature>
<dbReference type="AlphaFoldDB" id="A0A285SNS2"/>
<evidence type="ECO:0000313" key="8">
    <source>
        <dbReference type="Proteomes" id="UP000219331"/>
    </source>
</evidence>
<dbReference type="InterPro" id="IPR013249">
    <property type="entry name" value="RNA_pol_sigma70_r4_t2"/>
</dbReference>
<sequence length="177" mass="19672">MIDHSALVAACAAGDRAALKTLMDHEGKRMLGVALRMLRRRDLAEDAVQESFVALWRNAGQFDPARGSATGWIYTILRNRCLTLLRQGERDTPHGDMEAFDEAADESVLENAYHRLDANSDLRRCLSALEPSKRMAILASYVLGYSHGEISGRMKAPLGSVKAWVRRGLTQLRECLS</sequence>
<dbReference type="GO" id="GO:0016987">
    <property type="term" value="F:sigma factor activity"/>
    <property type="evidence" value="ECO:0007669"/>
    <property type="project" value="UniProtKB-KW"/>
</dbReference>
<evidence type="ECO:0000256" key="2">
    <source>
        <dbReference type="ARBA" id="ARBA00023015"/>
    </source>
</evidence>
<evidence type="ECO:0000259" key="5">
    <source>
        <dbReference type="Pfam" id="PF04542"/>
    </source>
</evidence>
<comment type="similarity">
    <text evidence="1">Belongs to the sigma-70 factor family. ECF subfamily.</text>
</comment>
<dbReference type="Proteomes" id="UP000219331">
    <property type="component" value="Unassembled WGS sequence"/>
</dbReference>
<dbReference type="RefSeq" id="WP_244297518.1">
    <property type="nucleotide sequence ID" value="NZ_OBML01000006.1"/>
</dbReference>
<dbReference type="NCBIfam" id="TIGR02937">
    <property type="entry name" value="sigma70-ECF"/>
    <property type="match status" value="1"/>
</dbReference>
<organism evidence="7 8">
    <name type="scientific">Stappia indica</name>
    <dbReference type="NCBI Taxonomy" id="538381"/>
    <lineage>
        <taxon>Bacteria</taxon>
        <taxon>Pseudomonadati</taxon>
        <taxon>Pseudomonadota</taxon>
        <taxon>Alphaproteobacteria</taxon>
        <taxon>Hyphomicrobiales</taxon>
        <taxon>Stappiaceae</taxon>
        <taxon>Stappia</taxon>
    </lineage>
</organism>
<dbReference type="SUPFAM" id="SSF88946">
    <property type="entry name" value="Sigma2 domain of RNA polymerase sigma factors"/>
    <property type="match status" value="1"/>
</dbReference>
<dbReference type="InterPro" id="IPR036388">
    <property type="entry name" value="WH-like_DNA-bd_sf"/>
</dbReference>
<dbReference type="SUPFAM" id="SSF88659">
    <property type="entry name" value="Sigma3 and sigma4 domains of RNA polymerase sigma factors"/>
    <property type="match status" value="1"/>
</dbReference>
<evidence type="ECO:0000259" key="6">
    <source>
        <dbReference type="Pfam" id="PF08281"/>
    </source>
</evidence>
<protein>
    <submittedName>
        <fullName evidence="7">RNA polymerase sigma-70 factor, ECF subfamily</fullName>
    </submittedName>
</protein>
<dbReference type="InterPro" id="IPR013325">
    <property type="entry name" value="RNA_pol_sigma_r2"/>
</dbReference>
<dbReference type="Gene3D" id="1.10.10.10">
    <property type="entry name" value="Winged helix-like DNA-binding domain superfamily/Winged helix DNA-binding domain"/>
    <property type="match status" value="1"/>
</dbReference>
<dbReference type="Gene3D" id="1.10.1740.10">
    <property type="match status" value="1"/>
</dbReference>
<dbReference type="PANTHER" id="PTHR43133:SF62">
    <property type="entry name" value="RNA POLYMERASE SIGMA FACTOR SIGZ"/>
    <property type="match status" value="1"/>
</dbReference>
<keyword evidence="2" id="KW-0805">Transcription regulation</keyword>
<dbReference type="InterPro" id="IPR013324">
    <property type="entry name" value="RNA_pol_sigma_r3/r4-like"/>
</dbReference>
<name>A0A285SNS2_9HYPH</name>
<reference evidence="7 8" key="1">
    <citation type="submission" date="2017-08" db="EMBL/GenBank/DDBJ databases">
        <authorList>
            <person name="de Groot N.N."/>
        </authorList>
    </citation>
    <scope>NUCLEOTIDE SEQUENCE [LARGE SCALE GENOMIC DNA]</scope>
    <source>
        <strain evidence="7 8">USBA 352</strain>
    </source>
</reference>
<feature type="domain" description="RNA polymerase sigma factor 70 region 4 type 2" evidence="6">
    <location>
        <begin position="122"/>
        <end position="172"/>
    </location>
</feature>
<evidence type="ECO:0000256" key="4">
    <source>
        <dbReference type="ARBA" id="ARBA00023163"/>
    </source>
</evidence>
<accession>A0A285SNS2</accession>
<proteinExistence type="inferred from homology"/>
<evidence type="ECO:0000256" key="1">
    <source>
        <dbReference type="ARBA" id="ARBA00010641"/>
    </source>
</evidence>
<dbReference type="EMBL" id="OBML01000006">
    <property type="protein sequence ID" value="SOC09795.1"/>
    <property type="molecule type" value="Genomic_DNA"/>
</dbReference>
<dbReference type="GO" id="GO:0006352">
    <property type="term" value="P:DNA-templated transcription initiation"/>
    <property type="evidence" value="ECO:0007669"/>
    <property type="project" value="InterPro"/>
</dbReference>
<keyword evidence="4" id="KW-0804">Transcription</keyword>
<evidence type="ECO:0000313" key="7">
    <source>
        <dbReference type="EMBL" id="SOC09795.1"/>
    </source>
</evidence>
<dbReference type="PANTHER" id="PTHR43133">
    <property type="entry name" value="RNA POLYMERASE ECF-TYPE SIGMA FACTO"/>
    <property type="match status" value="1"/>
</dbReference>
<keyword evidence="3" id="KW-0731">Sigma factor</keyword>
<dbReference type="Pfam" id="PF08281">
    <property type="entry name" value="Sigma70_r4_2"/>
    <property type="match status" value="1"/>
</dbReference>
<dbReference type="InterPro" id="IPR014284">
    <property type="entry name" value="RNA_pol_sigma-70_dom"/>
</dbReference>